<keyword evidence="3" id="KW-1185">Reference proteome</keyword>
<sequence length="197" mass="21108">MANEINRRSLIGRLLALGAISLATGCRCTDDFLGIGKCGDEVPRGAIPQPIGTYSCQWQQAQMTRAEQDDFAIYEKEWIDRTAQLSDAGRDHLLSLAKRMATEPFTVVIEPTSDAALNEARRAEIMQYLIIREVPGAEERVITANPDAEGMLGQESIRVTRGYFSGGNSSRGQNGGGQLGQPSSGGGFGSSGGFGSY</sequence>
<dbReference type="EMBL" id="CP001848">
    <property type="protein sequence ID" value="ADB15863.1"/>
    <property type="molecule type" value="Genomic_DNA"/>
</dbReference>
<dbReference type="PROSITE" id="PS51257">
    <property type="entry name" value="PROKAR_LIPOPROTEIN"/>
    <property type="match status" value="1"/>
</dbReference>
<gene>
    <name evidence="2" type="ordered locus">Psta_1185</name>
</gene>
<proteinExistence type="predicted"/>
<reference evidence="2 3" key="1">
    <citation type="journal article" date="2009" name="Stand. Genomic Sci.">
        <title>Complete genome sequence of Pirellula staleyi type strain (ATCC 27377).</title>
        <authorList>
            <person name="Clum A."/>
            <person name="Tindall B.J."/>
            <person name="Sikorski J."/>
            <person name="Ivanova N."/>
            <person name="Mavrommatis K."/>
            <person name="Lucas S."/>
            <person name="Glavina del Rio T."/>
            <person name="Nolan M."/>
            <person name="Chen F."/>
            <person name="Tice H."/>
            <person name="Pitluck S."/>
            <person name="Cheng J.F."/>
            <person name="Chertkov O."/>
            <person name="Brettin T."/>
            <person name="Han C."/>
            <person name="Detter J.C."/>
            <person name="Kuske C."/>
            <person name="Bruce D."/>
            <person name="Goodwin L."/>
            <person name="Ovchinikova G."/>
            <person name="Pati A."/>
            <person name="Mikhailova N."/>
            <person name="Chen A."/>
            <person name="Palaniappan K."/>
            <person name="Land M."/>
            <person name="Hauser L."/>
            <person name="Chang Y.J."/>
            <person name="Jeffries C.D."/>
            <person name="Chain P."/>
            <person name="Rohde M."/>
            <person name="Goker M."/>
            <person name="Bristow J."/>
            <person name="Eisen J.A."/>
            <person name="Markowitz V."/>
            <person name="Hugenholtz P."/>
            <person name="Kyrpides N.C."/>
            <person name="Klenk H.P."/>
            <person name="Lapidus A."/>
        </authorList>
    </citation>
    <scope>NUCLEOTIDE SEQUENCE [LARGE SCALE GENOMIC DNA]</scope>
    <source>
        <strain evidence="3">ATCC 27377 / DSM 6068 / ICPB 4128</strain>
    </source>
</reference>
<dbReference type="Proteomes" id="UP000001887">
    <property type="component" value="Chromosome"/>
</dbReference>
<dbReference type="eggNOG" id="ENOG502ZVJ8">
    <property type="taxonomic scope" value="Bacteria"/>
</dbReference>
<evidence type="ECO:0008006" key="4">
    <source>
        <dbReference type="Google" id="ProtNLM"/>
    </source>
</evidence>
<feature type="region of interest" description="Disordered" evidence="1">
    <location>
        <begin position="162"/>
        <end position="197"/>
    </location>
</feature>
<dbReference type="AlphaFoldDB" id="D2R936"/>
<dbReference type="KEGG" id="psl:Psta_1185"/>
<organism evidence="2 3">
    <name type="scientific">Pirellula staleyi (strain ATCC 27377 / DSM 6068 / ICPB 4128)</name>
    <name type="common">Pirella staleyi</name>
    <dbReference type="NCBI Taxonomy" id="530564"/>
    <lineage>
        <taxon>Bacteria</taxon>
        <taxon>Pseudomonadati</taxon>
        <taxon>Planctomycetota</taxon>
        <taxon>Planctomycetia</taxon>
        <taxon>Pirellulales</taxon>
        <taxon>Pirellulaceae</taxon>
        <taxon>Pirellula</taxon>
    </lineage>
</organism>
<dbReference type="STRING" id="530564.Psta_1185"/>
<protein>
    <recommendedName>
        <fullName evidence="4">Lipoprotein</fullName>
    </recommendedName>
</protein>
<evidence type="ECO:0000256" key="1">
    <source>
        <dbReference type="SAM" id="MobiDB-lite"/>
    </source>
</evidence>
<evidence type="ECO:0000313" key="2">
    <source>
        <dbReference type="EMBL" id="ADB15863.1"/>
    </source>
</evidence>
<name>D2R936_PIRSD</name>
<accession>D2R936</accession>
<feature type="compositionally biased region" description="Gly residues" evidence="1">
    <location>
        <begin position="173"/>
        <end position="197"/>
    </location>
</feature>
<dbReference type="HOGENOM" id="CLU_1414187_0_0_0"/>
<evidence type="ECO:0000313" key="3">
    <source>
        <dbReference type="Proteomes" id="UP000001887"/>
    </source>
</evidence>